<dbReference type="SUPFAM" id="SSF53720">
    <property type="entry name" value="ALDH-like"/>
    <property type="match status" value="1"/>
</dbReference>
<dbReference type="PROSITE" id="PS00070">
    <property type="entry name" value="ALDEHYDE_DEHYDR_CYS"/>
    <property type="match status" value="1"/>
</dbReference>
<dbReference type="KEGG" id="sphj:BSL82_11050"/>
<dbReference type="OrthoDB" id="9802947at2"/>
<comment type="similarity">
    <text evidence="1 4">Belongs to the aldehyde dehydrogenase family.</text>
</comment>
<sequence>MNNASDSAVLSQFAYSEAAHRALGRAPALFIDGTWVASTHGRTIPVIDPSSGKPVGAVVDASDADVDRAVAAARRAFDDGRWSQLPAAARERMIQKLADLIEENCEELAELEAIDNGKPKTVAAANDIQLSIGILREMAGWSTKLGGELIEPSMLPRGTVHSYVRREPIGVAAQIVPWNFPLFMAAAKIAPALAAGCTVVLKPAEQTSLTALRLADLIAEAGFPAGVINVITGHGHSCGDRLVKHPDVDKVAFTGSTEVGKTINRHATDTLKRVTLELGGKSPVVIFPDVDVQAASSGAAGAIFFNAGQVCIAGSRLYAHRSIFDKIIEGVVDAAASWQPRASLDPNAQMGPLVSDEQFQRVMGYIEAGKKAGATVAVGGDAPASDGGFYVNPTVLVDVAPDMSVVREEIFGPVLVAQRFDDLDEVAREANDSEYGLGASVWTRDIATMHKMAAKIRAGTVWGNCHAMIDPVLPFGGYKQSGLGREMGRAGVEVYTELKTVIISL</sequence>
<evidence type="ECO:0000313" key="6">
    <source>
        <dbReference type="EMBL" id="API59785.1"/>
    </source>
</evidence>
<dbReference type="Gene3D" id="3.40.605.10">
    <property type="entry name" value="Aldehyde Dehydrogenase, Chain A, domain 1"/>
    <property type="match status" value="1"/>
</dbReference>
<accession>A0A1L3ZVZ9</accession>
<dbReference type="InterPro" id="IPR016161">
    <property type="entry name" value="Ald_DH/histidinol_DH"/>
</dbReference>
<organism evidence="6 7">
    <name type="scientific">Tardibacter chloracetimidivorans</name>
    <dbReference type="NCBI Taxonomy" id="1921510"/>
    <lineage>
        <taxon>Bacteria</taxon>
        <taxon>Pseudomonadati</taxon>
        <taxon>Pseudomonadota</taxon>
        <taxon>Alphaproteobacteria</taxon>
        <taxon>Sphingomonadales</taxon>
        <taxon>Sphingomonadaceae</taxon>
        <taxon>Tardibacter</taxon>
    </lineage>
</organism>
<evidence type="ECO:0000256" key="1">
    <source>
        <dbReference type="ARBA" id="ARBA00009986"/>
    </source>
</evidence>
<dbReference type="PROSITE" id="PS00687">
    <property type="entry name" value="ALDEHYDE_DEHYDR_GLU"/>
    <property type="match status" value="1"/>
</dbReference>
<dbReference type="GO" id="GO:0016620">
    <property type="term" value="F:oxidoreductase activity, acting on the aldehyde or oxo group of donors, NAD or NADP as acceptor"/>
    <property type="evidence" value="ECO:0007669"/>
    <property type="project" value="InterPro"/>
</dbReference>
<dbReference type="Proteomes" id="UP000182063">
    <property type="component" value="Chromosome"/>
</dbReference>
<proteinExistence type="inferred from homology"/>
<keyword evidence="7" id="KW-1185">Reference proteome</keyword>
<protein>
    <submittedName>
        <fullName evidence="6">Betaine-aldehyde dehydrogenase</fullName>
    </submittedName>
</protein>
<feature type="active site" evidence="3">
    <location>
        <position position="277"/>
    </location>
</feature>
<evidence type="ECO:0000256" key="3">
    <source>
        <dbReference type="PROSITE-ProRule" id="PRU10007"/>
    </source>
</evidence>
<evidence type="ECO:0000256" key="4">
    <source>
        <dbReference type="RuleBase" id="RU003345"/>
    </source>
</evidence>
<dbReference type="PANTHER" id="PTHR11699">
    <property type="entry name" value="ALDEHYDE DEHYDROGENASE-RELATED"/>
    <property type="match status" value="1"/>
</dbReference>
<keyword evidence="2 4" id="KW-0560">Oxidoreductase</keyword>
<dbReference type="InterPro" id="IPR015590">
    <property type="entry name" value="Aldehyde_DH_dom"/>
</dbReference>
<dbReference type="STRING" id="1921510.BSL82_11050"/>
<dbReference type="Gene3D" id="3.40.309.10">
    <property type="entry name" value="Aldehyde Dehydrogenase, Chain A, domain 2"/>
    <property type="match status" value="1"/>
</dbReference>
<dbReference type="InterPro" id="IPR016160">
    <property type="entry name" value="Ald_DH_CS_CYS"/>
</dbReference>
<dbReference type="InterPro" id="IPR016163">
    <property type="entry name" value="Ald_DH_C"/>
</dbReference>
<name>A0A1L3ZVZ9_9SPHN</name>
<dbReference type="FunFam" id="3.40.309.10:FF:000012">
    <property type="entry name" value="Betaine aldehyde dehydrogenase"/>
    <property type="match status" value="1"/>
</dbReference>
<dbReference type="FunFam" id="3.40.605.10:FF:000007">
    <property type="entry name" value="NAD/NADP-dependent betaine aldehyde dehydrogenase"/>
    <property type="match status" value="1"/>
</dbReference>
<gene>
    <name evidence="6" type="ORF">BSL82_11050</name>
</gene>
<evidence type="ECO:0000259" key="5">
    <source>
        <dbReference type="Pfam" id="PF00171"/>
    </source>
</evidence>
<dbReference type="RefSeq" id="WP_072597576.1">
    <property type="nucleotide sequence ID" value="NZ_CP018221.1"/>
</dbReference>
<dbReference type="EMBL" id="CP018221">
    <property type="protein sequence ID" value="API59785.1"/>
    <property type="molecule type" value="Genomic_DNA"/>
</dbReference>
<dbReference type="AlphaFoldDB" id="A0A1L3ZVZ9"/>
<dbReference type="Pfam" id="PF00171">
    <property type="entry name" value="Aldedh"/>
    <property type="match status" value="1"/>
</dbReference>
<dbReference type="InterPro" id="IPR016162">
    <property type="entry name" value="Ald_DH_N"/>
</dbReference>
<dbReference type="InterPro" id="IPR029510">
    <property type="entry name" value="Ald_DH_CS_GLU"/>
</dbReference>
<reference evidence="7" key="1">
    <citation type="submission" date="2016-11" db="EMBL/GenBank/DDBJ databases">
        <title>Complete Genome Sequence of alachlor-degrading Sphingomonas sp. strain JJ-A5.</title>
        <authorList>
            <person name="Lee H."/>
            <person name="Ka J.-O."/>
        </authorList>
    </citation>
    <scope>NUCLEOTIDE SEQUENCE [LARGE SCALE GENOMIC DNA]</scope>
    <source>
        <strain evidence="7">JJ-A5</strain>
    </source>
</reference>
<feature type="domain" description="Aldehyde dehydrogenase" evidence="5">
    <location>
        <begin position="35"/>
        <end position="501"/>
    </location>
</feature>
<evidence type="ECO:0000313" key="7">
    <source>
        <dbReference type="Proteomes" id="UP000182063"/>
    </source>
</evidence>
<evidence type="ECO:0000256" key="2">
    <source>
        <dbReference type="ARBA" id="ARBA00023002"/>
    </source>
</evidence>